<gene>
    <name evidence="1" type="ORF">B0H16DRAFT_1486044</name>
</gene>
<dbReference type="Proteomes" id="UP001215598">
    <property type="component" value="Unassembled WGS sequence"/>
</dbReference>
<comment type="caution">
    <text evidence="1">The sequence shown here is derived from an EMBL/GenBank/DDBJ whole genome shotgun (WGS) entry which is preliminary data.</text>
</comment>
<sequence>MCNSMAFHKECACNFYAPRCLVFNVANNTLCPIYLSPALGWAKGKCRQSAATAAMAAIGGSAGGTLAAVRWRHFLKSSMQGSCCVGPCENRELIILSGGKVGGKIGGKVCGGGNVAVAAMLRWRQCCGGGKVGGSAGGSAGQCWRRCGNACVAGGNAGVAGGNVGGSAWWQCDMLVALFPLSNSGSLRAVGVGGSLAAVWRHSIPQRWRWRQFGGFVSIVKTHLRKSSSASPQNLDVALVIQIISTTSTQMSYSSEEDDLVPYFNQDVSMGLIEMDEYQFSGGGMTRRQCDRTAAKSAARVAATGGSWRHLGGTGGTFTVPHWDCRLFKV</sequence>
<accession>A0AAD7DKN1</accession>
<organism evidence="1 2">
    <name type="scientific">Mycena metata</name>
    <dbReference type="NCBI Taxonomy" id="1033252"/>
    <lineage>
        <taxon>Eukaryota</taxon>
        <taxon>Fungi</taxon>
        <taxon>Dikarya</taxon>
        <taxon>Basidiomycota</taxon>
        <taxon>Agaricomycotina</taxon>
        <taxon>Agaricomycetes</taxon>
        <taxon>Agaricomycetidae</taxon>
        <taxon>Agaricales</taxon>
        <taxon>Marasmiineae</taxon>
        <taxon>Mycenaceae</taxon>
        <taxon>Mycena</taxon>
    </lineage>
</organism>
<name>A0AAD7DKN1_9AGAR</name>
<evidence type="ECO:0000313" key="2">
    <source>
        <dbReference type="Proteomes" id="UP001215598"/>
    </source>
</evidence>
<dbReference type="EMBL" id="JARKIB010000722">
    <property type="protein sequence ID" value="KAJ7693506.1"/>
    <property type="molecule type" value="Genomic_DNA"/>
</dbReference>
<evidence type="ECO:0000313" key="1">
    <source>
        <dbReference type="EMBL" id="KAJ7693506.1"/>
    </source>
</evidence>
<proteinExistence type="predicted"/>
<dbReference type="AlphaFoldDB" id="A0AAD7DKN1"/>
<reference evidence="1" key="1">
    <citation type="submission" date="2023-03" db="EMBL/GenBank/DDBJ databases">
        <title>Massive genome expansion in bonnet fungi (Mycena s.s.) driven by repeated elements and novel gene families across ecological guilds.</title>
        <authorList>
            <consortium name="Lawrence Berkeley National Laboratory"/>
            <person name="Harder C.B."/>
            <person name="Miyauchi S."/>
            <person name="Viragh M."/>
            <person name="Kuo A."/>
            <person name="Thoen E."/>
            <person name="Andreopoulos B."/>
            <person name="Lu D."/>
            <person name="Skrede I."/>
            <person name="Drula E."/>
            <person name="Henrissat B."/>
            <person name="Morin E."/>
            <person name="Kohler A."/>
            <person name="Barry K."/>
            <person name="LaButti K."/>
            <person name="Morin E."/>
            <person name="Salamov A."/>
            <person name="Lipzen A."/>
            <person name="Mereny Z."/>
            <person name="Hegedus B."/>
            <person name="Baldrian P."/>
            <person name="Stursova M."/>
            <person name="Weitz H."/>
            <person name="Taylor A."/>
            <person name="Grigoriev I.V."/>
            <person name="Nagy L.G."/>
            <person name="Martin F."/>
            <person name="Kauserud H."/>
        </authorList>
    </citation>
    <scope>NUCLEOTIDE SEQUENCE</scope>
    <source>
        <strain evidence="1">CBHHK182m</strain>
    </source>
</reference>
<protein>
    <submittedName>
        <fullName evidence="1">Uncharacterized protein</fullName>
    </submittedName>
</protein>
<keyword evidence="2" id="KW-1185">Reference proteome</keyword>